<feature type="domain" description="Tyrosine-protein kinase G-rich" evidence="3">
    <location>
        <begin position="119"/>
        <end position="192"/>
    </location>
</feature>
<dbReference type="EMBL" id="CP001098">
    <property type="protein sequence ID" value="ACL71032.1"/>
    <property type="molecule type" value="Genomic_DNA"/>
</dbReference>
<evidence type="ECO:0000313" key="5">
    <source>
        <dbReference type="Proteomes" id="UP000000719"/>
    </source>
</evidence>
<feature type="coiled-coil region" evidence="1">
    <location>
        <begin position="19"/>
        <end position="137"/>
    </location>
</feature>
<keyword evidence="5" id="KW-1185">Reference proteome</keyword>
<dbReference type="PANTHER" id="PTHR32309">
    <property type="entry name" value="TYROSINE-PROTEIN KINASE"/>
    <property type="match status" value="1"/>
</dbReference>
<dbReference type="PANTHER" id="PTHR32309:SF13">
    <property type="entry name" value="FERRIC ENTEROBACTIN TRANSPORT PROTEIN FEPE"/>
    <property type="match status" value="1"/>
</dbReference>
<keyword evidence="2" id="KW-1133">Transmembrane helix</keyword>
<dbReference type="HOGENOM" id="CLU_1370549_0_0_9"/>
<dbReference type="OrthoDB" id="2360475at2"/>
<evidence type="ECO:0000256" key="2">
    <source>
        <dbReference type="SAM" id="Phobius"/>
    </source>
</evidence>
<evidence type="ECO:0000259" key="3">
    <source>
        <dbReference type="Pfam" id="PF13807"/>
    </source>
</evidence>
<dbReference type="KEGG" id="hor:Hore_22870"/>
<proteinExistence type="predicted"/>
<dbReference type="Gene3D" id="1.10.287.1490">
    <property type="match status" value="1"/>
</dbReference>
<dbReference type="InterPro" id="IPR050445">
    <property type="entry name" value="Bact_polysacc_biosynth/exp"/>
</dbReference>
<dbReference type="Proteomes" id="UP000000719">
    <property type="component" value="Chromosome"/>
</dbReference>
<feature type="transmembrane region" description="Helical" evidence="2">
    <location>
        <begin position="171"/>
        <end position="190"/>
    </location>
</feature>
<keyword evidence="1" id="KW-0175">Coiled coil</keyword>
<dbReference type="InterPro" id="IPR032807">
    <property type="entry name" value="GNVR"/>
</dbReference>
<sequence length="199" mass="23504">MKKRLTNATIQVESLPQEIAHYEKLIKVETEELKQLQVKLHSWEQEMDNLEADVAHYRKLYEKEALSYRNLRNDLINTRIELDHLQNQLAFYREARDSLEEEVKKLQTFIGRNRIIEKQLEQRVNDIQKTYEMLAAKYEEARITEAQKTSDVKFIARAVPPARPLGNRARLNMAIAGILAFMIGVFVVFLREFLKEEEN</sequence>
<keyword evidence="2" id="KW-0812">Transmembrane</keyword>
<protein>
    <recommendedName>
        <fullName evidence="3">Tyrosine-protein kinase G-rich domain-containing protein</fullName>
    </recommendedName>
</protein>
<keyword evidence="2" id="KW-0472">Membrane</keyword>
<dbReference type="GO" id="GO:0004713">
    <property type="term" value="F:protein tyrosine kinase activity"/>
    <property type="evidence" value="ECO:0007669"/>
    <property type="project" value="TreeGrafter"/>
</dbReference>
<dbReference type="RefSeq" id="WP_015924001.1">
    <property type="nucleotide sequence ID" value="NC_011899.1"/>
</dbReference>
<dbReference type="STRING" id="373903.Hore_22870"/>
<name>B8D180_HALOH</name>
<organism evidence="4 5">
    <name type="scientific">Halothermothrix orenii (strain H 168 / OCM 544 / DSM 9562)</name>
    <dbReference type="NCBI Taxonomy" id="373903"/>
    <lineage>
        <taxon>Bacteria</taxon>
        <taxon>Bacillati</taxon>
        <taxon>Bacillota</taxon>
        <taxon>Clostridia</taxon>
        <taxon>Halanaerobiales</taxon>
        <taxon>Halothermotrichaceae</taxon>
        <taxon>Halothermothrix</taxon>
    </lineage>
</organism>
<dbReference type="eggNOG" id="COG3206">
    <property type="taxonomic scope" value="Bacteria"/>
</dbReference>
<dbReference type="AlphaFoldDB" id="B8D180"/>
<reference evidence="4 5" key="1">
    <citation type="journal article" date="2009" name="PLoS ONE">
        <title>Genome analysis of the anaerobic thermohalophilic bacterium Halothermothrix orenii.</title>
        <authorList>
            <person name="Mavromatis K."/>
            <person name="Ivanova N."/>
            <person name="Anderson I."/>
            <person name="Lykidis A."/>
            <person name="Hooper S.D."/>
            <person name="Sun H."/>
            <person name="Kunin V."/>
            <person name="Lapidus A."/>
            <person name="Hugenholtz P."/>
            <person name="Patel B."/>
            <person name="Kyrpides N.C."/>
        </authorList>
    </citation>
    <scope>NUCLEOTIDE SEQUENCE [LARGE SCALE GENOMIC DNA]</scope>
    <source>
        <strain evidence="5">H 168 / OCM 544 / DSM 9562</strain>
    </source>
</reference>
<evidence type="ECO:0000256" key="1">
    <source>
        <dbReference type="SAM" id="Coils"/>
    </source>
</evidence>
<dbReference type="Pfam" id="PF13807">
    <property type="entry name" value="GNVR"/>
    <property type="match status" value="1"/>
</dbReference>
<evidence type="ECO:0000313" key="4">
    <source>
        <dbReference type="EMBL" id="ACL71032.1"/>
    </source>
</evidence>
<accession>B8D180</accession>
<gene>
    <name evidence="4" type="ordered locus">Hore_22870</name>
</gene>
<dbReference type="GO" id="GO:0005886">
    <property type="term" value="C:plasma membrane"/>
    <property type="evidence" value="ECO:0007669"/>
    <property type="project" value="TreeGrafter"/>
</dbReference>
<dbReference type="SUPFAM" id="SSF57997">
    <property type="entry name" value="Tropomyosin"/>
    <property type="match status" value="1"/>
</dbReference>